<reference evidence="4" key="2">
    <citation type="journal article" date="2017" name="Nat. Plants">
        <title>The Aegilops tauschii genome reveals multiple impacts of transposons.</title>
        <authorList>
            <person name="Zhao G."/>
            <person name="Zou C."/>
            <person name="Li K."/>
            <person name="Wang K."/>
            <person name="Li T."/>
            <person name="Gao L."/>
            <person name="Zhang X."/>
            <person name="Wang H."/>
            <person name="Yang Z."/>
            <person name="Liu X."/>
            <person name="Jiang W."/>
            <person name="Mao L."/>
            <person name="Kong X."/>
            <person name="Jiao Y."/>
            <person name="Jia J."/>
        </authorList>
    </citation>
    <scope>NUCLEOTIDE SEQUENCE [LARGE SCALE GENOMIC DNA]</scope>
    <source>
        <strain evidence="4">cv. AL8/78</strain>
    </source>
</reference>
<dbReference type="AlphaFoldDB" id="A0A453GB66"/>
<dbReference type="InterPro" id="IPR000626">
    <property type="entry name" value="Ubiquitin-like_dom"/>
</dbReference>
<accession>A0A453GB66</accession>
<dbReference type="Gene3D" id="3.10.20.90">
    <property type="entry name" value="Phosphatidylinositol 3-kinase Catalytic Subunit, Chain A, domain 1"/>
    <property type="match status" value="1"/>
</dbReference>
<dbReference type="InterPro" id="IPR029071">
    <property type="entry name" value="Ubiquitin-like_domsf"/>
</dbReference>
<proteinExistence type="predicted"/>
<sequence>RGDRRTDGPPIGRAEPRGPHAQAWKKGKGSRTRGPVIKSGSGQPPYKIRRVRLLPAAHPGKTSAAIAGPSSFVPGDAAADQSYAARGAEEMSTPGGEEDKKPASAGGEGGGAHINLKVKGQDGNEVFFRIKRSTQLKKLMNAYCDRQSVDMKAIAFLFDGRRLRAEQTPDEVCGVTFSQFLNQ</sequence>
<reference evidence="4" key="1">
    <citation type="journal article" date="2014" name="Science">
        <title>Ancient hybridizations among the ancestral genomes of bread wheat.</title>
        <authorList>
            <consortium name="International Wheat Genome Sequencing Consortium,"/>
            <person name="Marcussen T."/>
            <person name="Sandve S.R."/>
            <person name="Heier L."/>
            <person name="Spannagl M."/>
            <person name="Pfeifer M."/>
            <person name="Jakobsen K.S."/>
            <person name="Wulff B.B."/>
            <person name="Steuernagel B."/>
            <person name="Mayer K.F."/>
            <person name="Olsen O.A."/>
        </authorList>
    </citation>
    <scope>NUCLEOTIDE SEQUENCE [LARGE SCALE GENOMIC DNA]</scope>
    <source>
        <strain evidence="4">cv. AL8/78</strain>
    </source>
</reference>
<reference evidence="3" key="3">
    <citation type="journal article" date="2017" name="Nature">
        <title>Genome sequence of the progenitor of the wheat D genome Aegilops tauschii.</title>
        <authorList>
            <person name="Luo M.C."/>
            <person name="Gu Y.Q."/>
            <person name="Puiu D."/>
            <person name="Wang H."/>
            <person name="Twardziok S.O."/>
            <person name="Deal K.R."/>
            <person name="Huo N."/>
            <person name="Zhu T."/>
            <person name="Wang L."/>
            <person name="Wang Y."/>
            <person name="McGuire P.E."/>
            <person name="Liu S."/>
            <person name="Long H."/>
            <person name="Ramasamy R.K."/>
            <person name="Rodriguez J.C."/>
            <person name="Van S.L."/>
            <person name="Yuan L."/>
            <person name="Wang Z."/>
            <person name="Xia Z."/>
            <person name="Xiao L."/>
            <person name="Anderson O.D."/>
            <person name="Ouyang S."/>
            <person name="Liang Y."/>
            <person name="Zimin A.V."/>
            <person name="Pertea G."/>
            <person name="Qi P."/>
            <person name="Bennetzen J.L."/>
            <person name="Dai X."/>
            <person name="Dawson M.W."/>
            <person name="Muller H.G."/>
            <person name="Kugler K."/>
            <person name="Rivarola-Duarte L."/>
            <person name="Spannagl M."/>
            <person name="Mayer K.F.X."/>
            <person name="Lu F.H."/>
            <person name="Bevan M.W."/>
            <person name="Leroy P."/>
            <person name="Li P."/>
            <person name="You F.M."/>
            <person name="Sun Q."/>
            <person name="Liu Z."/>
            <person name="Lyons E."/>
            <person name="Wicker T."/>
            <person name="Salzberg S.L."/>
            <person name="Devos K.M."/>
            <person name="Dvorak J."/>
        </authorList>
    </citation>
    <scope>NUCLEOTIDE SEQUENCE [LARGE SCALE GENOMIC DNA]</scope>
    <source>
        <strain evidence="3">cv. AL8/78</strain>
    </source>
</reference>
<protein>
    <recommendedName>
        <fullName evidence="2">Ubiquitin-like domain-containing protein</fullName>
    </recommendedName>
</protein>
<feature type="region of interest" description="Disordered" evidence="1">
    <location>
        <begin position="60"/>
        <end position="108"/>
    </location>
</feature>
<feature type="domain" description="Ubiquitin-like" evidence="2">
    <location>
        <begin position="112"/>
        <end position="171"/>
    </location>
</feature>
<dbReference type="PROSITE" id="PS50053">
    <property type="entry name" value="UBIQUITIN_2"/>
    <property type="match status" value="1"/>
</dbReference>
<feature type="region of interest" description="Disordered" evidence="1">
    <location>
        <begin position="1"/>
        <end position="48"/>
    </location>
</feature>
<keyword evidence="4" id="KW-1185">Reference proteome</keyword>
<evidence type="ECO:0000259" key="2">
    <source>
        <dbReference type="PROSITE" id="PS50053"/>
    </source>
</evidence>
<evidence type="ECO:0000313" key="3">
    <source>
        <dbReference type="EnsemblPlants" id="AET3Gv20945200.1"/>
    </source>
</evidence>
<dbReference type="SUPFAM" id="SSF54236">
    <property type="entry name" value="Ubiquitin-like"/>
    <property type="match status" value="1"/>
</dbReference>
<dbReference type="Gramene" id="AET3Gv20945200.1">
    <property type="protein sequence ID" value="AET3Gv20945200.1"/>
    <property type="gene ID" value="AET3Gv20945200"/>
</dbReference>
<dbReference type="CDD" id="cd16116">
    <property type="entry name" value="Ubl_Smt3_like"/>
    <property type="match status" value="1"/>
</dbReference>
<name>A0A453GB66_AEGTS</name>
<evidence type="ECO:0000256" key="1">
    <source>
        <dbReference type="SAM" id="MobiDB-lite"/>
    </source>
</evidence>
<organism evidence="3 4">
    <name type="scientific">Aegilops tauschii subsp. strangulata</name>
    <name type="common">Goatgrass</name>
    <dbReference type="NCBI Taxonomy" id="200361"/>
    <lineage>
        <taxon>Eukaryota</taxon>
        <taxon>Viridiplantae</taxon>
        <taxon>Streptophyta</taxon>
        <taxon>Embryophyta</taxon>
        <taxon>Tracheophyta</taxon>
        <taxon>Spermatophyta</taxon>
        <taxon>Magnoliopsida</taxon>
        <taxon>Liliopsida</taxon>
        <taxon>Poales</taxon>
        <taxon>Poaceae</taxon>
        <taxon>BOP clade</taxon>
        <taxon>Pooideae</taxon>
        <taxon>Triticodae</taxon>
        <taxon>Triticeae</taxon>
        <taxon>Triticinae</taxon>
        <taxon>Aegilops</taxon>
    </lineage>
</organism>
<dbReference type="Pfam" id="PF11976">
    <property type="entry name" value="Rad60-SLD"/>
    <property type="match status" value="1"/>
</dbReference>
<reference evidence="3" key="4">
    <citation type="submission" date="2019-03" db="UniProtKB">
        <authorList>
            <consortium name="EnsemblPlants"/>
        </authorList>
    </citation>
    <scope>IDENTIFICATION</scope>
</reference>
<dbReference type="PANTHER" id="PTHR10562">
    <property type="entry name" value="SMALL UBIQUITIN-RELATED MODIFIER"/>
    <property type="match status" value="1"/>
</dbReference>
<evidence type="ECO:0000313" key="4">
    <source>
        <dbReference type="Proteomes" id="UP000015105"/>
    </source>
</evidence>
<dbReference type="STRING" id="200361.A0A453GB66"/>
<dbReference type="SMART" id="SM00213">
    <property type="entry name" value="UBQ"/>
    <property type="match status" value="1"/>
</dbReference>
<dbReference type="EnsemblPlants" id="AET3Gv20945200.1">
    <property type="protein sequence ID" value="AET3Gv20945200.1"/>
    <property type="gene ID" value="AET3Gv20945200"/>
</dbReference>
<reference evidence="3" key="5">
    <citation type="journal article" date="2021" name="G3 (Bethesda)">
        <title>Aegilops tauschii genome assembly Aet v5.0 features greater sequence contiguity and improved annotation.</title>
        <authorList>
            <person name="Wang L."/>
            <person name="Zhu T."/>
            <person name="Rodriguez J.C."/>
            <person name="Deal K.R."/>
            <person name="Dubcovsky J."/>
            <person name="McGuire P.E."/>
            <person name="Lux T."/>
            <person name="Spannagl M."/>
            <person name="Mayer K.F.X."/>
            <person name="Baldrich P."/>
            <person name="Meyers B.C."/>
            <person name="Huo N."/>
            <person name="Gu Y.Q."/>
            <person name="Zhou H."/>
            <person name="Devos K.M."/>
            <person name="Bennetzen J.L."/>
            <person name="Unver T."/>
            <person name="Budak H."/>
            <person name="Gulick P.J."/>
            <person name="Galiba G."/>
            <person name="Kalapos B."/>
            <person name="Nelson D.R."/>
            <person name="Li P."/>
            <person name="You F.M."/>
            <person name="Luo M.C."/>
            <person name="Dvorak J."/>
        </authorList>
    </citation>
    <scope>NUCLEOTIDE SEQUENCE [LARGE SCALE GENOMIC DNA]</scope>
    <source>
        <strain evidence="3">cv. AL8/78</strain>
    </source>
</reference>
<dbReference type="Proteomes" id="UP000015105">
    <property type="component" value="Chromosome 3D"/>
</dbReference>
<dbReference type="InterPro" id="IPR022617">
    <property type="entry name" value="Rad60/SUMO-like_dom"/>
</dbReference>